<sequence length="411" mass="44094">MTVFWIVTTALALLCAGALVLALLRGRRATGPAEAYDLEVYRDQLKEIEADAARGKIPAEEAERLRVEISRRLLAADAKLQARGERTEQPRALGFALAAVIALVVVGGAFGLYARIGAAGYGDVPLKARLARAEEALKSRPSQATMEARIPPQAAPDATPQYLALVERLREAVKARPDDIQGHVLLTRSEAALGNFSAAYNAQAQVIRLKGDAATAKDFTDLADMMILAAGGYVSPEAQAVLEQALSRDPDNGVARYYGGLMMAQVGRPDVGFRMWNKLLRESSAQDPWVQPISDQIEDLAFMAGVQNFQMPQLAGATPRGPSAADIDAARDMTPEERQEMIRGMVSQLSSRLAEEGGPVEDWARLISSLGVIGETERAGAIYTEARTVFAQSPEALELLKGAAQRAGVAD</sequence>
<keyword evidence="2" id="KW-0812">Transmembrane</keyword>
<comment type="caution">
    <text evidence="3">The sequence shown here is derived from an EMBL/GenBank/DDBJ whole genome shotgun (WGS) entry which is preliminary data.</text>
</comment>
<keyword evidence="2" id="KW-0472">Membrane</keyword>
<dbReference type="NCBIfam" id="TIGR03142">
    <property type="entry name" value="cytochro_ccmI"/>
    <property type="match status" value="1"/>
</dbReference>
<dbReference type="OrthoDB" id="9815847at2"/>
<dbReference type="RefSeq" id="WP_043146462.1">
    <property type="nucleotide sequence ID" value="NZ_JSUQ01000029.1"/>
</dbReference>
<dbReference type="Gene3D" id="1.25.40.10">
    <property type="entry name" value="Tetratricopeptide repeat domain"/>
    <property type="match status" value="1"/>
</dbReference>
<evidence type="ECO:0000313" key="3">
    <source>
        <dbReference type="EMBL" id="KHQ50209.1"/>
    </source>
</evidence>
<dbReference type="STRING" id="561184.SAMN05216376_11657"/>
<dbReference type="InterPro" id="IPR011990">
    <property type="entry name" value="TPR-like_helical_dom_sf"/>
</dbReference>
<keyword evidence="4" id="KW-1185">Reference proteome</keyword>
<dbReference type="PATRIC" id="fig|1515334.3.peg.5221"/>
<dbReference type="InterPro" id="IPR017560">
    <property type="entry name" value="Cyt_c_biogenesis_CcmI"/>
</dbReference>
<dbReference type="AlphaFoldDB" id="A0A0B3SI06"/>
<evidence type="ECO:0000313" key="4">
    <source>
        <dbReference type="Proteomes" id="UP000030960"/>
    </source>
</evidence>
<keyword evidence="1" id="KW-0201">Cytochrome c-type biogenesis</keyword>
<feature type="transmembrane region" description="Helical" evidence="2">
    <location>
        <begin position="6"/>
        <end position="24"/>
    </location>
</feature>
<dbReference type="EMBL" id="JSUQ01000029">
    <property type="protein sequence ID" value="KHQ50209.1"/>
    <property type="molecule type" value="Genomic_DNA"/>
</dbReference>
<gene>
    <name evidence="3" type="ORF">OA50_05205</name>
</gene>
<dbReference type="SUPFAM" id="SSF48452">
    <property type="entry name" value="TPR-like"/>
    <property type="match status" value="1"/>
</dbReference>
<evidence type="ECO:0000256" key="1">
    <source>
        <dbReference type="ARBA" id="ARBA00022748"/>
    </source>
</evidence>
<feature type="transmembrane region" description="Helical" evidence="2">
    <location>
        <begin position="92"/>
        <end position="114"/>
    </location>
</feature>
<dbReference type="Proteomes" id="UP000030960">
    <property type="component" value="Unassembled WGS sequence"/>
</dbReference>
<keyword evidence="2" id="KW-1133">Transmembrane helix</keyword>
<reference evidence="3 4" key="1">
    <citation type="submission" date="2014-10" db="EMBL/GenBank/DDBJ databases">
        <title>Genome sequence of Ponticoccus sp. strain UMTAT08 isolated from clonal culture of toxic dinoflagellate Alexandrium tamiyavanichii.</title>
        <authorList>
            <person name="Gan H.Y."/>
            <person name="Muhd D.-D."/>
            <person name="Mohd Noor M.E."/>
            <person name="Yeong Y.S."/>
            <person name="Usup G."/>
        </authorList>
    </citation>
    <scope>NUCLEOTIDE SEQUENCE [LARGE SCALE GENOMIC DNA]</scope>
    <source>
        <strain evidence="3 4">UMTAT08</strain>
    </source>
</reference>
<name>A0A0B3SI06_9RHOB</name>
<proteinExistence type="predicted"/>
<dbReference type="GO" id="GO:0017004">
    <property type="term" value="P:cytochrome complex assembly"/>
    <property type="evidence" value="ECO:0007669"/>
    <property type="project" value="UniProtKB-KW"/>
</dbReference>
<evidence type="ECO:0000256" key="2">
    <source>
        <dbReference type="SAM" id="Phobius"/>
    </source>
</evidence>
<organism evidence="3 4">
    <name type="scientific">Mameliella alba</name>
    <dbReference type="NCBI Taxonomy" id="561184"/>
    <lineage>
        <taxon>Bacteria</taxon>
        <taxon>Pseudomonadati</taxon>
        <taxon>Pseudomonadota</taxon>
        <taxon>Alphaproteobacteria</taxon>
        <taxon>Rhodobacterales</taxon>
        <taxon>Roseobacteraceae</taxon>
        <taxon>Mameliella</taxon>
    </lineage>
</organism>
<accession>A0A0B3SI06</accession>
<protein>
    <submittedName>
        <fullName evidence="3">Cytochrome C</fullName>
    </submittedName>
</protein>